<dbReference type="RefSeq" id="WP_072794158.1">
    <property type="nucleotide sequence ID" value="NZ_FQWM01000009.1"/>
</dbReference>
<accession>A0A1M5VZY8</accession>
<dbReference type="Proteomes" id="UP000184211">
    <property type="component" value="Unassembled WGS sequence"/>
</dbReference>
<organism evidence="2 3">
    <name type="scientific">Cognatishimia maritima</name>
    <dbReference type="NCBI Taxonomy" id="870908"/>
    <lineage>
        <taxon>Bacteria</taxon>
        <taxon>Pseudomonadati</taxon>
        <taxon>Pseudomonadota</taxon>
        <taxon>Alphaproteobacteria</taxon>
        <taxon>Rhodobacterales</taxon>
        <taxon>Paracoccaceae</taxon>
        <taxon>Cognatishimia</taxon>
    </lineage>
</organism>
<dbReference type="EMBL" id="FQWM01000009">
    <property type="protein sequence ID" value="SHH80781.1"/>
    <property type="molecule type" value="Genomic_DNA"/>
</dbReference>
<evidence type="ECO:0000256" key="1">
    <source>
        <dbReference type="SAM" id="Phobius"/>
    </source>
</evidence>
<name>A0A1M5VZY8_9RHOB</name>
<protein>
    <submittedName>
        <fullName evidence="2">Uncharacterized protein</fullName>
    </submittedName>
</protein>
<reference evidence="3" key="1">
    <citation type="submission" date="2016-11" db="EMBL/GenBank/DDBJ databases">
        <authorList>
            <person name="Varghese N."/>
            <person name="Submissions S."/>
        </authorList>
    </citation>
    <scope>NUCLEOTIDE SEQUENCE [LARGE SCALE GENOMIC DNA]</scope>
    <source>
        <strain evidence="3">DSM 28223</strain>
    </source>
</reference>
<keyword evidence="1" id="KW-0812">Transmembrane</keyword>
<feature type="transmembrane region" description="Helical" evidence="1">
    <location>
        <begin position="133"/>
        <end position="153"/>
    </location>
</feature>
<sequence>MKALASTPPFPDFFSLFVRAVVAGALSVLVVKFVMDPLALATMGATFAAPSIYAFMAKSLLDLEVGLTAGTLIHWAVFCVVVPLIWSAASRGTRRTAKAVLAFTTAIGFWVFLMSVLMPLAGLPPFYNFNQTTIWSGVAFAILGTGLSVVAILPNGERT</sequence>
<keyword evidence="3" id="KW-1185">Reference proteome</keyword>
<feature type="transmembrane region" description="Helical" evidence="1">
    <location>
        <begin position="68"/>
        <end position="88"/>
    </location>
</feature>
<proteinExistence type="predicted"/>
<dbReference type="STRING" id="870908.SAMN04488044_3335"/>
<evidence type="ECO:0000313" key="3">
    <source>
        <dbReference type="Proteomes" id="UP000184211"/>
    </source>
</evidence>
<dbReference type="OrthoDB" id="9908156at2"/>
<feature type="transmembrane region" description="Helical" evidence="1">
    <location>
        <begin position="100"/>
        <end position="121"/>
    </location>
</feature>
<keyword evidence="1" id="KW-0472">Membrane</keyword>
<keyword evidence="1" id="KW-1133">Transmembrane helix</keyword>
<evidence type="ECO:0000313" key="2">
    <source>
        <dbReference type="EMBL" id="SHH80781.1"/>
    </source>
</evidence>
<feature type="transmembrane region" description="Helical" evidence="1">
    <location>
        <begin position="13"/>
        <end position="31"/>
    </location>
</feature>
<gene>
    <name evidence="2" type="ORF">SAMN04488044_3335</name>
</gene>
<dbReference type="AlphaFoldDB" id="A0A1M5VZY8"/>